<dbReference type="Proteomes" id="UP000727857">
    <property type="component" value="Unassembled WGS sequence"/>
</dbReference>
<feature type="domain" description="Bacterial repeat" evidence="1">
    <location>
        <begin position="91"/>
        <end position="146"/>
    </location>
</feature>
<evidence type="ECO:0000313" key="2">
    <source>
        <dbReference type="EMBL" id="MBO8424514.1"/>
    </source>
</evidence>
<gene>
    <name evidence="2" type="ORF">IAB16_05800</name>
</gene>
<evidence type="ECO:0000313" key="3">
    <source>
        <dbReference type="Proteomes" id="UP000727857"/>
    </source>
</evidence>
<feature type="non-terminal residue" evidence="2">
    <location>
        <position position="2051"/>
    </location>
</feature>
<organism evidence="2 3">
    <name type="scientific">Candidatus Stercoripulliclostridium pullicola</name>
    <dbReference type="NCBI Taxonomy" id="2840953"/>
    <lineage>
        <taxon>Bacteria</taxon>
        <taxon>Bacillati</taxon>
        <taxon>Bacillota</taxon>
        <taxon>Clostridia</taxon>
        <taxon>Eubacteriales</taxon>
        <taxon>Candidatus Stercoripulliclostridium</taxon>
    </lineage>
</organism>
<reference evidence="2" key="2">
    <citation type="journal article" date="2021" name="PeerJ">
        <title>Extensive microbial diversity within the chicken gut microbiome revealed by metagenomics and culture.</title>
        <authorList>
            <person name="Gilroy R."/>
            <person name="Ravi A."/>
            <person name="Getino M."/>
            <person name="Pursley I."/>
            <person name="Horton D.L."/>
            <person name="Alikhan N.F."/>
            <person name="Baker D."/>
            <person name="Gharbi K."/>
            <person name="Hall N."/>
            <person name="Watson M."/>
            <person name="Adriaenssens E.M."/>
            <person name="Foster-Nyarko E."/>
            <person name="Jarju S."/>
            <person name="Secka A."/>
            <person name="Antonio M."/>
            <person name="Oren A."/>
            <person name="Chaudhuri R.R."/>
            <person name="La Ragione R."/>
            <person name="Hildebrand F."/>
            <person name="Pallen M.J."/>
        </authorList>
    </citation>
    <scope>NUCLEOTIDE SEQUENCE</scope>
    <source>
        <strain evidence="2">517</strain>
    </source>
</reference>
<sequence>SKTDYKATDFEDNAMNVTFENMPIVPAAKLALTGDDKNASQITVRLTVNLRATNRNISGSGVSTATVSVDGNLDFGLLCTFEKVPYTIASSGNGTVTLEDGSVILANSSDSGTIDFGNEVSFRAAPAEGSYFASWMQGNTVVETSLLLDYKKAVSIPSGTSYNYTARFQTITVDGGSQENFPYNGQQQGPRVTANAIVNNYNVVHSYTGWDGTEYSGDLQPVAAGAYTYELTVLSRSDGTQVGHVMRDFVISKAQFEVTMNTEQTLAFGYTAAGIDLTRTVTGVPGESPTYDVGLLKADGSAPADTASILAVGVHNYIYRFTPNGDFVVNYAVKNVELTITVEDEIVVTGTMLDESAGRYFTVNKSVVTEIASGGIPDNSAELTEYEAGKELIKVELEAYDAYDADRYYFIGWRVGLYDAATDGYIYAYYTTGKVERAADRGVTSIAGRQLVYYIPSAYDLGTDELRYKYTHAVFEAIYIEDVTTGTASGLTYAFTGRTQNAEPRFSPSTTTYGFGPGEVKYIHAGTSELTSTVPVAIGTHTMVYTVTNNLTKLTVDTHYVDYEITVANVQADVDRAASVGQGYYNETTGWARKMVYTLSVNRLMSGYAEAYYYSLDGGANWVKADGTPSSSNAGLTFVTPEAPEGTAKITEFLFIAVSEAHGVADAESGYKIVAKSSSAVTAKLDNFTPEIISVYYADGYDGSWTNGNVSFTATVRIGGSGAVLRYVVGGAYTTLDGVLGWDSGSDTAIREETVEFTVSADALEGDLIFDTANAVGLSSQYTAATFTVKIDKLEPSLTQTTYPSYNANGWTNTEVTVTLRADEQGGSGVASVEEKSYRLTVTPAQTAGYYTVRLADNATYTLSITDNAGNSSEFTLQLNIDVRDIEYSVMEDLYQAGQWTNADANVGFNVTAGGSGLRLSYSKDGGEYVYPYGTEFTYPEGAESGATEYSHRLGYAIPAEDGEFEYTFRIENAAGTSVTIPFGKVMFDTVKPVITLLTDLGAYQTEWTSETVRAEFTVSDGGTSLLKEVVSDNGGKVSYDEVTSRYYLIIDKCTVFTVSAADNAGNVTELELQANVDTIEPTLDIKAYIGGGDPDDVSVVPEGSYAEYDFASWLTADADEPWIRIEFTINLTASGTTLQYSVNRGTTWRPLTDTYMPEPGEITGTVSTRTYIATEQNAEYVFRLVTGSGKEIMFYPLGEGVPAYVRIDFTAPRLSSDAFLVDGKEFPLKSEWTSSDALWRFSAEDYSASGTGSGVNESSIKLFEYDAATDDEAIYAGTATAIEHTLAKEGYFYTYTFTGYNKFLLAFFDNAGNAYKGEIFVPHIDKTSGFDVAVSAKIKEGDDYTDYAPGAWLTASQSVEFTASVTGIDSFGPSGAKLEMSWDGGNVWYDSGAAAEGTGFVYSTDAEQYRTYVFRVITGAGVYATAEGGFTVYKDGVSPALSSSVKFADGSAYTGGWTSEALTAEVSVTVGAAGGILYLGSPADGAELLTVDPNNAGTHKFGYEIENSVNGEITFVFVSNKIIDGAAEEASVSVSVSYDNVPVEVSVENVTTGKAGGEWTYSDENGYVTLKPVISVGLSGIAEVSYSYLDENGEWSAYSAPSEADYAVRFAASTSLRYKAVNNAGVAKESEIFELKIDNAVPTLSVSVNGTPIGGSGAYKDWYRSEVNVDFVTTGGASGVTVYYSYRTNGETESSEWIAVSGNSVTLTDESVAGAKGGSDRYYSFKAVSGAGKETYAGEGAGGTEYYIPIDMNYYTLDIVATVGSKEDVVYAVMTGESDRLRRGETVTVKIQPNAGYRFKSYSSDPDEFSASYAPGDENGKGPIGNNYTVGGEDITVFAEFYKEVTLIYSNLRQTMQTQSAVLHVEAEPAESDFYERFDNVRFAVAYDGTDEVPKGLGAYAITVSVTGDHAEDYVVVNATETMTVVYFTGSGTEYDPYTVTDEDDLKQINTYMYYKDAYATEGDPYAYLGENRRTAYFLQTGDITLSASFKPLASYGDGYTYAFSGTYNGNGYVVSYPDVYNANNGFALFTKLDDAAIMNLGAEFNINNT</sequence>
<evidence type="ECO:0000259" key="1">
    <source>
        <dbReference type="Pfam" id="PF18998"/>
    </source>
</evidence>
<feature type="non-terminal residue" evidence="2">
    <location>
        <position position="1"/>
    </location>
</feature>
<name>A0A940DHH9_9FIRM</name>
<protein>
    <recommendedName>
        <fullName evidence="1">Bacterial repeat domain-containing protein</fullName>
    </recommendedName>
</protein>
<proteinExistence type="predicted"/>
<comment type="caution">
    <text evidence="2">The sequence shown here is derived from an EMBL/GenBank/DDBJ whole genome shotgun (WGS) entry which is preliminary data.</text>
</comment>
<feature type="domain" description="Bacterial repeat" evidence="1">
    <location>
        <begin position="1775"/>
        <end position="1810"/>
    </location>
</feature>
<reference evidence="2" key="1">
    <citation type="submission" date="2020-10" db="EMBL/GenBank/DDBJ databases">
        <authorList>
            <person name="Gilroy R."/>
        </authorList>
    </citation>
    <scope>NUCLEOTIDE SEQUENCE</scope>
    <source>
        <strain evidence="2">517</strain>
    </source>
</reference>
<dbReference type="Pfam" id="PF18998">
    <property type="entry name" value="Flg_new_2"/>
    <property type="match status" value="2"/>
</dbReference>
<dbReference type="EMBL" id="JADINF010000146">
    <property type="protein sequence ID" value="MBO8424514.1"/>
    <property type="molecule type" value="Genomic_DNA"/>
</dbReference>
<accession>A0A940DHH9</accession>
<dbReference type="InterPro" id="IPR044060">
    <property type="entry name" value="Bacterial_rp_domain"/>
</dbReference>